<reference evidence="2 3" key="1">
    <citation type="submission" date="2021-01" db="EMBL/GenBank/DDBJ databases">
        <title>Belnapia mucosa sp. nov. and Belnapia arida sp. nov., isolated from the Tabernas Desert (Almeria, Spain).</title>
        <authorList>
            <person name="Molina-Menor E."/>
            <person name="Vidal-Verdu A."/>
            <person name="Calonge A."/>
            <person name="Satari L."/>
            <person name="Pereto J."/>
            <person name="Porcar M."/>
        </authorList>
    </citation>
    <scope>NUCLEOTIDE SEQUENCE [LARGE SCALE GENOMIC DNA]</scope>
    <source>
        <strain evidence="2 3">T18</strain>
    </source>
</reference>
<dbReference type="InterPro" id="IPR005467">
    <property type="entry name" value="His_kinase_dom"/>
</dbReference>
<dbReference type="PROSITE" id="PS50109">
    <property type="entry name" value="HIS_KIN"/>
    <property type="match status" value="1"/>
</dbReference>
<proteinExistence type="predicted"/>
<name>A0ABS1UCJ6_9PROT</name>
<keyword evidence="3" id="KW-1185">Reference proteome</keyword>
<dbReference type="InterPro" id="IPR036890">
    <property type="entry name" value="HATPase_C_sf"/>
</dbReference>
<dbReference type="PANTHER" id="PTHR43102:SF2">
    <property type="entry name" value="GAF DOMAIN-CONTAINING PROTEIN"/>
    <property type="match status" value="1"/>
</dbReference>
<evidence type="ECO:0000313" key="2">
    <source>
        <dbReference type="EMBL" id="MBL6081880.1"/>
    </source>
</evidence>
<dbReference type="RefSeq" id="WP_202835092.1">
    <property type="nucleotide sequence ID" value="NZ_JAETWB010000039.1"/>
</dbReference>
<dbReference type="EMBL" id="JAETWB010000039">
    <property type="protein sequence ID" value="MBL6081880.1"/>
    <property type="molecule type" value="Genomic_DNA"/>
</dbReference>
<dbReference type="InterPro" id="IPR029016">
    <property type="entry name" value="GAF-like_dom_sf"/>
</dbReference>
<dbReference type="SMART" id="SM00065">
    <property type="entry name" value="GAF"/>
    <property type="match status" value="1"/>
</dbReference>
<dbReference type="InterPro" id="IPR003018">
    <property type="entry name" value="GAF"/>
</dbReference>
<organism evidence="2 3">
    <name type="scientific">Belnapia arida</name>
    <dbReference type="NCBI Taxonomy" id="2804533"/>
    <lineage>
        <taxon>Bacteria</taxon>
        <taxon>Pseudomonadati</taxon>
        <taxon>Pseudomonadota</taxon>
        <taxon>Alphaproteobacteria</taxon>
        <taxon>Acetobacterales</taxon>
        <taxon>Roseomonadaceae</taxon>
        <taxon>Belnapia</taxon>
    </lineage>
</organism>
<dbReference type="SUPFAM" id="SSF55874">
    <property type="entry name" value="ATPase domain of HSP90 chaperone/DNA topoisomerase II/histidine kinase"/>
    <property type="match status" value="1"/>
</dbReference>
<feature type="domain" description="Histidine kinase" evidence="1">
    <location>
        <begin position="213"/>
        <end position="428"/>
    </location>
</feature>
<comment type="caution">
    <text evidence="2">The sequence shown here is derived from an EMBL/GenBank/DDBJ whole genome shotgun (WGS) entry which is preliminary data.</text>
</comment>
<protein>
    <submittedName>
        <fullName evidence="2">GAF domain-containing protein</fullName>
    </submittedName>
</protein>
<dbReference type="Pfam" id="PF01590">
    <property type="entry name" value="GAF"/>
    <property type="match status" value="1"/>
</dbReference>
<gene>
    <name evidence="2" type="ORF">JMJ56_28245</name>
</gene>
<dbReference type="SUPFAM" id="SSF55781">
    <property type="entry name" value="GAF domain-like"/>
    <property type="match status" value="1"/>
</dbReference>
<dbReference type="Proteomes" id="UP000660885">
    <property type="component" value="Unassembled WGS sequence"/>
</dbReference>
<accession>A0ABS1UCJ6</accession>
<dbReference type="Gene3D" id="3.30.565.10">
    <property type="entry name" value="Histidine kinase-like ATPase, C-terminal domain"/>
    <property type="match status" value="1"/>
</dbReference>
<evidence type="ECO:0000313" key="3">
    <source>
        <dbReference type="Proteomes" id="UP000660885"/>
    </source>
</evidence>
<dbReference type="Gene3D" id="3.30.450.40">
    <property type="match status" value="1"/>
</dbReference>
<evidence type="ECO:0000259" key="1">
    <source>
        <dbReference type="PROSITE" id="PS50109"/>
    </source>
</evidence>
<dbReference type="PANTHER" id="PTHR43102">
    <property type="entry name" value="SLR1143 PROTEIN"/>
    <property type="match status" value="1"/>
</dbReference>
<sequence length="440" mass="46571">MPAEQGGHPMSDETLLRKALRDEDRLMALRRTGLLDTAPEETFDRLTRMVCRLLGVPAALVSLVEADRQFFKSAVGLPQPWLLRRETSLLHSFCQHVVAAGEPLLIQDAGRHPLLSGNLAISDLGVVAYLGMPLITADGHALGALCAIHTEPRAWTSGDAAALRDLAAVTMSEITLRRLVVEMAERNRREAVQHQATEVRVRRLEALRRLADGVRHDLAGVMQAVQSGVRLAGARLGHDPATAQSILALVNDVARRGGALAQRLTAFAPRAELRPEAVEVAPLLQRLARVIKSGPVVSLRVEVDVAPGLPPVLADPEELKSVLLGLAASTRDAMPEGGTLTLGAALEEITSGAEHQAALRPGRHVRLSIAYTGTGLGGGVSQPGTVNPSAEFELAFARTFAEQVGGGLVREGRPGAGTTVTLWLPAPEAGGVAEAGLREG</sequence>